<dbReference type="Pfam" id="PF00271">
    <property type="entry name" value="Helicase_C"/>
    <property type="match status" value="1"/>
</dbReference>
<dbReference type="InterPro" id="IPR050079">
    <property type="entry name" value="DEAD_box_RNA_helicase"/>
</dbReference>
<dbReference type="InterPro" id="IPR027417">
    <property type="entry name" value="P-loop_NTPase"/>
</dbReference>
<dbReference type="PROSITE" id="PS51192">
    <property type="entry name" value="HELICASE_ATP_BIND_1"/>
    <property type="match status" value="1"/>
</dbReference>
<evidence type="ECO:0000259" key="9">
    <source>
        <dbReference type="PROSITE" id="PS51192"/>
    </source>
</evidence>
<keyword evidence="3" id="KW-0378">Hydrolase</keyword>
<sequence>MLSLRPNLVRCGRGLRGFSSSAVQLKKARRMPLKRLIVPVEKRVEQMIQEKGLMRQKIRDQKAREEMQRQRELKKAQEPKTNKDKFQLPVLENFTKDDLHDGENLVKKITDFSELRLLPEVRDAIFEQISKETVLRAENYENKRQDVEELVPKPTPIQTIAIHRMGRHLMEKNLRTYTLAAETGSGKTWAYLSPLVDFLKRQELEEGFDNIKDKALIRSVVLLPTHELVDQVYQSIQGLESSLGLHCFKWGHREAHTELLDAFKNRIDILITTPGKIATVDHIRAISRPEHLFAHVRFLVVDEADTLLDRSFVELTHASIRKMPRINRLVLCSATVSSQYNSALQKLFPSNPPQLLVSPRTHAPPKSVKFTLIDSELSPYQGSKLKALAQALYAIHKDGTERAYEKRCVVFVNSKPDAQVVAQKLSQAYGHDAVSLTGDDSPAERADKISAFVTPPKPLTEFLKSEVKKDEYKVPGSNIVLNRAAAEGSGDQEKRMKVLVTTDLAARGINFFAVRNVVLYDSPNTSVDLLHRIGRTGRMGQSGRVIVIMDKKTKPWVKTLVKKRSRS</sequence>
<evidence type="ECO:0000256" key="3">
    <source>
        <dbReference type="ARBA" id="ARBA00022801"/>
    </source>
</evidence>
<evidence type="ECO:0000256" key="7">
    <source>
        <dbReference type="ARBA" id="ARBA00047984"/>
    </source>
</evidence>
<dbReference type="InterPro" id="IPR014001">
    <property type="entry name" value="Helicase_ATP-bd"/>
</dbReference>
<dbReference type="GO" id="GO:0005524">
    <property type="term" value="F:ATP binding"/>
    <property type="evidence" value="ECO:0007669"/>
    <property type="project" value="UniProtKB-KW"/>
</dbReference>
<accession>A0A061ASA6</accession>
<proteinExistence type="predicted"/>
<evidence type="ECO:0000313" key="11">
    <source>
        <dbReference type="EMBL" id="CDR40029.1"/>
    </source>
</evidence>
<feature type="domain" description="Helicase C-terminal" evidence="10">
    <location>
        <begin position="387"/>
        <end position="567"/>
    </location>
</feature>
<dbReference type="InterPro" id="IPR001650">
    <property type="entry name" value="Helicase_C-like"/>
</dbReference>
<dbReference type="PROSITE" id="PS51194">
    <property type="entry name" value="HELICASE_CTER"/>
    <property type="match status" value="1"/>
</dbReference>
<dbReference type="SMART" id="SM00487">
    <property type="entry name" value="DEXDc"/>
    <property type="match status" value="1"/>
</dbReference>
<dbReference type="Gene3D" id="3.40.50.300">
    <property type="entry name" value="P-loop containing nucleotide triphosphate hydrolases"/>
    <property type="match status" value="2"/>
</dbReference>
<feature type="compositionally biased region" description="Basic and acidic residues" evidence="8">
    <location>
        <begin position="57"/>
        <end position="80"/>
    </location>
</feature>
<dbReference type="PhylomeDB" id="A0A061ASA6"/>
<protein>
    <recommendedName>
        <fullName evidence="1">RNA helicase</fullName>
        <ecNumber evidence="1">3.6.4.13</ecNumber>
    </recommendedName>
</protein>
<keyword evidence="4" id="KW-0347">Helicase</keyword>
<feature type="region of interest" description="Disordered" evidence="8">
    <location>
        <begin position="56"/>
        <end position="80"/>
    </location>
</feature>
<dbReference type="GO" id="GO:0006364">
    <property type="term" value="P:rRNA processing"/>
    <property type="evidence" value="ECO:0007669"/>
    <property type="project" value="UniProtKB-ARBA"/>
</dbReference>
<evidence type="ECO:0000259" key="10">
    <source>
        <dbReference type="PROSITE" id="PS51194"/>
    </source>
</evidence>
<dbReference type="GO" id="GO:0016787">
    <property type="term" value="F:hydrolase activity"/>
    <property type="evidence" value="ECO:0007669"/>
    <property type="project" value="UniProtKB-KW"/>
</dbReference>
<dbReference type="EC" id="3.6.4.13" evidence="1"/>
<dbReference type="CDD" id="cd18787">
    <property type="entry name" value="SF2_C_DEAD"/>
    <property type="match status" value="1"/>
</dbReference>
<dbReference type="AlphaFoldDB" id="A0A061ASA6"/>
<evidence type="ECO:0000256" key="8">
    <source>
        <dbReference type="SAM" id="MobiDB-lite"/>
    </source>
</evidence>
<dbReference type="SMART" id="SM00490">
    <property type="entry name" value="HELICc"/>
    <property type="match status" value="1"/>
</dbReference>
<dbReference type="VEuPathDB" id="FungiDB:BON22_2350"/>
<dbReference type="GO" id="GO:0003723">
    <property type="term" value="F:RNA binding"/>
    <property type="evidence" value="ECO:0007669"/>
    <property type="project" value="UniProtKB-KW"/>
</dbReference>
<gene>
    <name evidence="11" type="ORF">CYFA0S_04e02058g</name>
</gene>
<dbReference type="InterPro" id="IPR011545">
    <property type="entry name" value="DEAD/DEAH_box_helicase_dom"/>
</dbReference>
<feature type="domain" description="Helicase ATP-binding" evidence="9">
    <location>
        <begin position="168"/>
        <end position="354"/>
    </location>
</feature>
<evidence type="ECO:0000256" key="2">
    <source>
        <dbReference type="ARBA" id="ARBA00022741"/>
    </source>
</evidence>
<dbReference type="GO" id="GO:0005829">
    <property type="term" value="C:cytosol"/>
    <property type="evidence" value="ECO:0007669"/>
    <property type="project" value="TreeGrafter"/>
</dbReference>
<evidence type="ECO:0000256" key="4">
    <source>
        <dbReference type="ARBA" id="ARBA00022806"/>
    </source>
</evidence>
<comment type="catalytic activity">
    <reaction evidence="7">
        <text>ATP + H2O = ADP + phosphate + H(+)</text>
        <dbReference type="Rhea" id="RHEA:13065"/>
        <dbReference type="ChEBI" id="CHEBI:15377"/>
        <dbReference type="ChEBI" id="CHEBI:15378"/>
        <dbReference type="ChEBI" id="CHEBI:30616"/>
        <dbReference type="ChEBI" id="CHEBI:43474"/>
        <dbReference type="ChEBI" id="CHEBI:456216"/>
        <dbReference type="EC" id="3.6.4.13"/>
    </reaction>
</comment>
<reference evidence="11" key="1">
    <citation type="journal article" date="2014" name="Genome Announc.">
        <title>Genome sequence of the yeast Cyberlindnera fabianii (Hansenula fabianii).</title>
        <authorList>
            <person name="Freel K.C."/>
            <person name="Sarilar V."/>
            <person name="Neuveglise C."/>
            <person name="Devillers H."/>
            <person name="Friedrich A."/>
            <person name="Schacherer J."/>
        </authorList>
    </citation>
    <scope>NUCLEOTIDE SEQUENCE</scope>
    <source>
        <strain evidence="11">YJS4271</strain>
    </source>
</reference>
<name>A0A061ASA6_CYBFA</name>
<dbReference type="GO" id="GO:0003724">
    <property type="term" value="F:RNA helicase activity"/>
    <property type="evidence" value="ECO:0007669"/>
    <property type="project" value="UniProtKB-EC"/>
</dbReference>
<dbReference type="PANTHER" id="PTHR47959">
    <property type="entry name" value="ATP-DEPENDENT RNA HELICASE RHLE-RELATED"/>
    <property type="match status" value="1"/>
</dbReference>
<evidence type="ECO:0000256" key="1">
    <source>
        <dbReference type="ARBA" id="ARBA00012552"/>
    </source>
</evidence>
<evidence type="ECO:0000256" key="6">
    <source>
        <dbReference type="ARBA" id="ARBA00022884"/>
    </source>
</evidence>
<dbReference type="SUPFAM" id="SSF52540">
    <property type="entry name" value="P-loop containing nucleoside triphosphate hydrolases"/>
    <property type="match status" value="1"/>
</dbReference>
<keyword evidence="6" id="KW-0694">RNA-binding</keyword>
<dbReference type="EMBL" id="LK052889">
    <property type="protein sequence ID" value="CDR40029.1"/>
    <property type="molecule type" value="Genomic_DNA"/>
</dbReference>
<organism evidence="11">
    <name type="scientific">Cyberlindnera fabianii</name>
    <name type="common">Yeast</name>
    <name type="synonym">Hansenula fabianii</name>
    <dbReference type="NCBI Taxonomy" id="36022"/>
    <lineage>
        <taxon>Eukaryota</taxon>
        <taxon>Fungi</taxon>
        <taxon>Dikarya</taxon>
        <taxon>Ascomycota</taxon>
        <taxon>Saccharomycotina</taxon>
        <taxon>Saccharomycetes</taxon>
        <taxon>Phaffomycetales</taxon>
        <taxon>Phaffomycetaceae</taxon>
        <taxon>Cyberlindnera</taxon>
    </lineage>
</organism>
<keyword evidence="5" id="KW-0067">ATP-binding</keyword>
<dbReference type="OrthoDB" id="10256233at2759"/>
<dbReference type="Pfam" id="PF00270">
    <property type="entry name" value="DEAD"/>
    <property type="match status" value="1"/>
</dbReference>
<evidence type="ECO:0000256" key="5">
    <source>
        <dbReference type="ARBA" id="ARBA00022840"/>
    </source>
</evidence>
<keyword evidence="2" id="KW-0547">Nucleotide-binding</keyword>
<dbReference type="PANTHER" id="PTHR47959:SF1">
    <property type="entry name" value="ATP-DEPENDENT RNA HELICASE DBPA"/>
    <property type="match status" value="1"/>
</dbReference>